<dbReference type="CDD" id="cd02440">
    <property type="entry name" value="AdoMet_MTases"/>
    <property type="match status" value="1"/>
</dbReference>
<dbReference type="Gene3D" id="3.40.50.150">
    <property type="entry name" value="Vaccinia Virus protein VP39"/>
    <property type="match status" value="1"/>
</dbReference>
<dbReference type="PANTHER" id="PTHR44068:SF11">
    <property type="entry name" value="GERANYL DIPHOSPHATE 2-C-METHYLTRANSFERASE"/>
    <property type="match status" value="1"/>
</dbReference>
<gene>
    <name evidence="2" type="ORF">BC351_39115</name>
</gene>
<dbReference type="SUPFAM" id="SSF158997">
    <property type="entry name" value="Trm112p-like"/>
    <property type="match status" value="1"/>
</dbReference>
<keyword evidence="3" id="KW-1185">Reference proteome</keyword>
<dbReference type="STRING" id="1469647.BC351_39115"/>
<accession>A0A1V4H9R1</accession>
<dbReference type="InterPro" id="IPR029063">
    <property type="entry name" value="SAM-dependent_MTases_sf"/>
</dbReference>
<evidence type="ECO:0000313" key="3">
    <source>
        <dbReference type="Proteomes" id="UP000190626"/>
    </source>
</evidence>
<evidence type="ECO:0000259" key="1">
    <source>
        <dbReference type="Pfam" id="PF13847"/>
    </source>
</evidence>
<sequence>MNDHELWRTELNKVISLEHMYHCPSCYAPLIKELTALSCEACKTNYPVSGEIPILLTPLLRSEGNPTDQVKQDIQQHYTQVSESLEKGQVSKYVTFLNYGYLPSANEQYSPLEIPQNTMSRNAVKLLFEVIGQADLEGKHILDVGCGRGGSIEILNRFFKPAMLVGLDITEASIRFNHNRNKFKHIHFCVGDAESLPFGNESFDVVLNIESSYAYPDMTEFYRQVDRVLKKGSHFLYGDILPVSKFEESARMLNQLGFETIRNQDISENILLSCDQSASRNAEAYGALDDAFMARLRESLCLPGSQIYSDLISGVKQFRIMNLLKA</sequence>
<dbReference type="Proteomes" id="UP000190626">
    <property type="component" value="Unassembled WGS sequence"/>
</dbReference>
<protein>
    <recommendedName>
        <fullName evidence="1">Methyltransferase domain-containing protein</fullName>
    </recommendedName>
</protein>
<dbReference type="InterPro" id="IPR025714">
    <property type="entry name" value="Methyltranfer_dom"/>
</dbReference>
<dbReference type="AlphaFoldDB" id="A0A1V4H9R1"/>
<dbReference type="InterPro" id="IPR050447">
    <property type="entry name" value="Erg6_SMT_methyltransf"/>
</dbReference>
<name>A0A1V4H9R1_9BACL</name>
<comment type="caution">
    <text evidence="2">The sequence shown here is derived from an EMBL/GenBank/DDBJ whole genome shotgun (WGS) entry which is preliminary data.</text>
</comment>
<dbReference type="Pfam" id="PF13847">
    <property type="entry name" value="Methyltransf_31"/>
    <property type="match status" value="1"/>
</dbReference>
<feature type="domain" description="Methyltransferase" evidence="1">
    <location>
        <begin position="137"/>
        <end position="254"/>
    </location>
</feature>
<reference evidence="3" key="1">
    <citation type="submission" date="2016-07" db="EMBL/GenBank/DDBJ databases">
        <authorList>
            <person name="Florea S."/>
            <person name="Webb J.S."/>
            <person name="Jaromczyk J."/>
            <person name="Schardl C.L."/>
        </authorList>
    </citation>
    <scope>NUCLEOTIDE SEQUENCE [LARGE SCALE GENOMIC DNA]</scope>
    <source>
        <strain evidence="3">CY1</strain>
    </source>
</reference>
<evidence type="ECO:0000313" key="2">
    <source>
        <dbReference type="EMBL" id="OPH48001.1"/>
    </source>
</evidence>
<dbReference type="PANTHER" id="PTHR44068">
    <property type="entry name" value="ZGC:194242"/>
    <property type="match status" value="1"/>
</dbReference>
<proteinExistence type="predicted"/>
<dbReference type="Gene3D" id="2.20.25.10">
    <property type="match status" value="1"/>
</dbReference>
<organism evidence="2 3">
    <name type="scientific">Paenibacillus ferrarius</name>
    <dbReference type="NCBI Taxonomy" id="1469647"/>
    <lineage>
        <taxon>Bacteria</taxon>
        <taxon>Bacillati</taxon>
        <taxon>Bacillota</taxon>
        <taxon>Bacilli</taxon>
        <taxon>Bacillales</taxon>
        <taxon>Paenibacillaceae</taxon>
        <taxon>Paenibacillus</taxon>
    </lineage>
</organism>
<dbReference type="EMBL" id="MBTG01000050">
    <property type="protein sequence ID" value="OPH48001.1"/>
    <property type="molecule type" value="Genomic_DNA"/>
</dbReference>
<dbReference type="SUPFAM" id="SSF53335">
    <property type="entry name" value="S-adenosyl-L-methionine-dependent methyltransferases"/>
    <property type="match status" value="1"/>
</dbReference>